<protein>
    <submittedName>
        <fullName evidence="1">Uncharacterized protein</fullName>
    </submittedName>
</protein>
<proteinExistence type="predicted"/>
<evidence type="ECO:0000313" key="1">
    <source>
        <dbReference type="EMBL" id="KAF6747980.1"/>
    </source>
</evidence>
<reference evidence="1 2" key="1">
    <citation type="submission" date="2020-07" db="EMBL/GenBank/DDBJ databases">
        <title>Comparative genomics of pyrophilous fungi reveals a link between fire events and developmental genes.</title>
        <authorList>
            <consortium name="DOE Joint Genome Institute"/>
            <person name="Steindorff A.S."/>
            <person name="Carver A."/>
            <person name="Calhoun S."/>
            <person name="Stillman K."/>
            <person name="Liu H."/>
            <person name="Lipzen A."/>
            <person name="Pangilinan J."/>
            <person name="Labutti K."/>
            <person name="Bruns T.D."/>
            <person name="Grigoriev I.V."/>
        </authorList>
    </citation>
    <scope>NUCLEOTIDE SEQUENCE [LARGE SCALE GENOMIC DNA]</scope>
    <source>
        <strain evidence="1 2">CBS 144469</strain>
    </source>
</reference>
<dbReference type="OrthoDB" id="244495at2759"/>
<dbReference type="Proteomes" id="UP000521943">
    <property type="component" value="Unassembled WGS sequence"/>
</dbReference>
<evidence type="ECO:0000313" key="2">
    <source>
        <dbReference type="Proteomes" id="UP000521943"/>
    </source>
</evidence>
<accession>A0A8H6LYV4</accession>
<name>A0A8H6LYV4_9AGAR</name>
<organism evidence="1 2">
    <name type="scientific">Ephemerocybe angulata</name>
    <dbReference type="NCBI Taxonomy" id="980116"/>
    <lineage>
        <taxon>Eukaryota</taxon>
        <taxon>Fungi</taxon>
        <taxon>Dikarya</taxon>
        <taxon>Basidiomycota</taxon>
        <taxon>Agaricomycotina</taxon>
        <taxon>Agaricomycetes</taxon>
        <taxon>Agaricomycetidae</taxon>
        <taxon>Agaricales</taxon>
        <taxon>Agaricineae</taxon>
        <taxon>Psathyrellaceae</taxon>
        <taxon>Ephemerocybe</taxon>
    </lineage>
</organism>
<comment type="caution">
    <text evidence="1">The sequence shown here is derived from an EMBL/GenBank/DDBJ whole genome shotgun (WGS) entry which is preliminary data.</text>
</comment>
<gene>
    <name evidence="1" type="ORF">DFP72DRAFT_585358</name>
</gene>
<sequence length="231" mass="25974">MFSSRKVYKTGREMCNYLDWELTVDNPILSNFETAVRTTGSTPITPSRWSPSVPLALLLRPPPPLFQNPAAPPLPSPASANIAIPLDDAPRLFPKFVVKTLESPSFRSQHPIPQSFQHDFPCLISFATDASQPRNGQCADTRRRRLASVHFRFRCTLGPSSQGPNVCLRFAVKVLTREPERAAKSILCQLSPLFPRLSYSALIHRVTRYPFNIYPCHGPAVARPYVLYHYA</sequence>
<dbReference type="AlphaFoldDB" id="A0A8H6LYV4"/>
<dbReference type="EMBL" id="JACGCI010000076">
    <property type="protein sequence ID" value="KAF6747980.1"/>
    <property type="molecule type" value="Genomic_DNA"/>
</dbReference>
<keyword evidence="2" id="KW-1185">Reference proteome</keyword>